<comment type="caution">
    <text evidence="1">The sequence shown here is derived from an EMBL/GenBank/DDBJ whole genome shotgun (WGS) entry which is preliminary data.</text>
</comment>
<sequence>MPELHHSDSDVLHAYLLRITTTRRAVMQYDPARRALGIWYWPINETGERIDPAHLQDYRRSHAMRGPCCLCPLTQSSGNSAIQSACEAAMYVKIVGRNTGEYVASCAQGLCDYYIPLEKFYGRRMLAVKRYCLRRSTNGGQRGPPLVSRTESARRRELLTGMDKILSCVESDGLQPNMCNTGDNLGTIIPAYRPQPRPAATITELLFRLDAAGSPGLTDQQLQELFRRCHECGLTMTVRMAVSHNCPDLLYASSDAHSTQYESETLSIALPPFDTQSLIRCVGMHLCIATAACSGVREQVEVSESWLETRRQAGMPARRHYAAVNRRGRNYKHRTSNGTANVPIPDSDRSQFLQVNGRITARRSCYSHCLPSAGHEYIRFL</sequence>
<gene>
    <name evidence="1" type="ORF">BV25DRAFT_1841367</name>
</gene>
<dbReference type="EMBL" id="MU277241">
    <property type="protein sequence ID" value="KAI0057940.1"/>
    <property type="molecule type" value="Genomic_DNA"/>
</dbReference>
<organism evidence="1 2">
    <name type="scientific">Artomyces pyxidatus</name>
    <dbReference type="NCBI Taxonomy" id="48021"/>
    <lineage>
        <taxon>Eukaryota</taxon>
        <taxon>Fungi</taxon>
        <taxon>Dikarya</taxon>
        <taxon>Basidiomycota</taxon>
        <taxon>Agaricomycotina</taxon>
        <taxon>Agaricomycetes</taxon>
        <taxon>Russulales</taxon>
        <taxon>Auriscalpiaceae</taxon>
        <taxon>Artomyces</taxon>
    </lineage>
</organism>
<accession>A0ACB8SPB1</accession>
<dbReference type="Proteomes" id="UP000814140">
    <property type="component" value="Unassembled WGS sequence"/>
</dbReference>
<name>A0ACB8SPB1_9AGAM</name>
<evidence type="ECO:0000313" key="1">
    <source>
        <dbReference type="EMBL" id="KAI0057940.1"/>
    </source>
</evidence>
<keyword evidence="2" id="KW-1185">Reference proteome</keyword>
<protein>
    <submittedName>
        <fullName evidence="1">Uncharacterized protein</fullName>
    </submittedName>
</protein>
<reference evidence="1" key="1">
    <citation type="submission" date="2021-03" db="EMBL/GenBank/DDBJ databases">
        <authorList>
            <consortium name="DOE Joint Genome Institute"/>
            <person name="Ahrendt S."/>
            <person name="Looney B.P."/>
            <person name="Miyauchi S."/>
            <person name="Morin E."/>
            <person name="Drula E."/>
            <person name="Courty P.E."/>
            <person name="Chicoki N."/>
            <person name="Fauchery L."/>
            <person name="Kohler A."/>
            <person name="Kuo A."/>
            <person name="Labutti K."/>
            <person name="Pangilinan J."/>
            <person name="Lipzen A."/>
            <person name="Riley R."/>
            <person name="Andreopoulos W."/>
            <person name="He G."/>
            <person name="Johnson J."/>
            <person name="Barry K.W."/>
            <person name="Grigoriev I.V."/>
            <person name="Nagy L."/>
            <person name="Hibbett D."/>
            <person name="Henrissat B."/>
            <person name="Matheny P.B."/>
            <person name="Labbe J."/>
            <person name="Martin F."/>
        </authorList>
    </citation>
    <scope>NUCLEOTIDE SEQUENCE</scope>
    <source>
        <strain evidence="1">HHB10654</strain>
    </source>
</reference>
<proteinExistence type="predicted"/>
<reference evidence="1" key="2">
    <citation type="journal article" date="2022" name="New Phytol.">
        <title>Evolutionary transition to the ectomycorrhizal habit in the genomes of a hyperdiverse lineage of mushroom-forming fungi.</title>
        <authorList>
            <person name="Looney B."/>
            <person name="Miyauchi S."/>
            <person name="Morin E."/>
            <person name="Drula E."/>
            <person name="Courty P.E."/>
            <person name="Kohler A."/>
            <person name="Kuo A."/>
            <person name="LaButti K."/>
            <person name="Pangilinan J."/>
            <person name="Lipzen A."/>
            <person name="Riley R."/>
            <person name="Andreopoulos W."/>
            <person name="He G."/>
            <person name="Johnson J."/>
            <person name="Nolan M."/>
            <person name="Tritt A."/>
            <person name="Barry K.W."/>
            <person name="Grigoriev I.V."/>
            <person name="Nagy L.G."/>
            <person name="Hibbett D."/>
            <person name="Henrissat B."/>
            <person name="Matheny P.B."/>
            <person name="Labbe J."/>
            <person name="Martin F.M."/>
        </authorList>
    </citation>
    <scope>NUCLEOTIDE SEQUENCE</scope>
    <source>
        <strain evidence="1">HHB10654</strain>
    </source>
</reference>
<evidence type="ECO:0000313" key="2">
    <source>
        <dbReference type="Proteomes" id="UP000814140"/>
    </source>
</evidence>